<organism evidence="2 3">
    <name type="scientific">Mycena belliarum</name>
    <dbReference type="NCBI Taxonomy" id="1033014"/>
    <lineage>
        <taxon>Eukaryota</taxon>
        <taxon>Fungi</taxon>
        <taxon>Dikarya</taxon>
        <taxon>Basidiomycota</taxon>
        <taxon>Agaricomycotina</taxon>
        <taxon>Agaricomycetes</taxon>
        <taxon>Agaricomycetidae</taxon>
        <taxon>Agaricales</taxon>
        <taxon>Marasmiineae</taxon>
        <taxon>Mycenaceae</taxon>
        <taxon>Mycena</taxon>
    </lineage>
</organism>
<protein>
    <submittedName>
        <fullName evidence="2">Uncharacterized protein</fullName>
    </submittedName>
</protein>
<accession>A0AAD6XXM3</accession>
<reference evidence="2" key="1">
    <citation type="submission" date="2023-03" db="EMBL/GenBank/DDBJ databases">
        <title>Massive genome expansion in bonnet fungi (Mycena s.s.) driven by repeated elements and novel gene families across ecological guilds.</title>
        <authorList>
            <consortium name="Lawrence Berkeley National Laboratory"/>
            <person name="Harder C.B."/>
            <person name="Miyauchi S."/>
            <person name="Viragh M."/>
            <person name="Kuo A."/>
            <person name="Thoen E."/>
            <person name="Andreopoulos B."/>
            <person name="Lu D."/>
            <person name="Skrede I."/>
            <person name="Drula E."/>
            <person name="Henrissat B."/>
            <person name="Morin E."/>
            <person name="Kohler A."/>
            <person name="Barry K."/>
            <person name="LaButti K."/>
            <person name="Morin E."/>
            <person name="Salamov A."/>
            <person name="Lipzen A."/>
            <person name="Mereny Z."/>
            <person name="Hegedus B."/>
            <person name="Baldrian P."/>
            <person name="Stursova M."/>
            <person name="Weitz H."/>
            <person name="Taylor A."/>
            <person name="Grigoriev I.V."/>
            <person name="Nagy L.G."/>
            <person name="Martin F."/>
            <person name="Kauserud H."/>
        </authorList>
    </citation>
    <scope>NUCLEOTIDE SEQUENCE</scope>
    <source>
        <strain evidence="2">CBHHK173m</strain>
    </source>
</reference>
<dbReference type="Proteomes" id="UP001222325">
    <property type="component" value="Unassembled WGS sequence"/>
</dbReference>
<dbReference type="EMBL" id="JARJCN010000006">
    <property type="protein sequence ID" value="KAJ7099984.1"/>
    <property type="molecule type" value="Genomic_DNA"/>
</dbReference>
<keyword evidence="3" id="KW-1185">Reference proteome</keyword>
<evidence type="ECO:0000256" key="1">
    <source>
        <dbReference type="SAM" id="MobiDB-lite"/>
    </source>
</evidence>
<dbReference type="AlphaFoldDB" id="A0AAD6XXM3"/>
<evidence type="ECO:0000313" key="3">
    <source>
        <dbReference type="Proteomes" id="UP001222325"/>
    </source>
</evidence>
<name>A0AAD6XXM3_9AGAR</name>
<gene>
    <name evidence="2" type="ORF">B0H15DRAFT_818283</name>
</gene>
<evidence type="ECO:0000313" key="2">
    <source>
        <dbReference type="EMBL" id="KAJ7099984.1"/>
    </source>
</evidence>
<feature type="region of interest" description="Disordered" evidence="1">
    <location>
        <begin position="200"/>
        <end position="232"/>
    </location>
</feature>
<sequence length="232" mass="24942">MPRCGVDSRWMLVATLGAYRARSVRPCARMRRRPWCILHVPPQVYATCRGTAPGAGAGALGMHVGRRSAQVPGGGVAPGKGPPYHNGLCPAAREPPRVLDRAPRRREIRTSPRVAADRNANAETRAGRLGRRIGTCKTALTGRNVALSSNKTHRRDDVAVGERDTDCVCCLRSKARDSPHSRPPANGLRALQRARAFLRGDSGTPDARNPLHLDPSCARGQMGAGEVAVKSR</sequence>
<comment type="caution">
    <text evidence="2">The sequence shown here is derived from an EMBL/GenBank/DDBJ whole genome shotgun (WGS) entry which is preliminary data.</text>
</comment>
<proteinExistence type="predicted"/>